<dbReference type="InterPro" id="IPR016690">
    <property type="entry name" value="TSEN34"/>
</dbReference>
<dbReference type="GO" id="GO:0000214">
    <property type="term" value="C:tRNA-intron endonuclease complex"/>
    <property type="evidence" value="ECO:0007669"/>
    <property type="project" value="UniProtKB-UniRule"/>
</dbReference>
<dbReference type="PANTHER" id="PTHR13070:SF0">
    <property type="entry name" value="TRNA-SPLICING ENDONUCLEASE SUBUNIT SEN34"/>
    <property type="match status" value="1"/>
</dbReference>
<evidence type="ECO:0000259" key="6">
    <source>
        <dbReference type="Pfam" id="PF01974"/>
    </source>
</evidence>
<dbReference type="VEuPathDB" id="VectorBase:LLOJ007909"/>
<dbReference type="Gene3D" id="3.40.1350.10">
    <property type="match status" value="1"/>
</dbReference>
<feature type="domain" description="TSEN34 N-terminal" evidence="7">
    <location>
        <begin position="7"/>
        <end position="73"/>
    </location>
</feature>
<keyword evidence="2 4" id="KW-0819">tRNA processing</keyword>
<evidence type="ECO:0000256" key="3">
    <source>
        <dbReference type="ARBA" id="ARBA00023239"/>
    </source>
</evidence>
<dbReference type="AlphaFoldDB" id="A0A1B0CSR0"/>
<dbReference type="GO" id="GO:0003676">
    <property type="term" value="F:nucleic acid binding"/>
    <property type="evidence" value="ECO:0007669"/>
    <property type="project" value="InterPro"/>
</dbReference>
<evidence type="ECO:0000256" key="4">
    <source>
        <dbReference type="PIRNR" id="PIRNR017250"/>
    </source>
</evidence>
<dbReference type="SUPFAM" id="SSF53032">
    <property type="entry name" value="tRNA-intron endonuclease catalytic domain-like"/>
    <property type="match status" value="1"/>
</dbReference>
<reference evidence="8" key="2">
    <citation type="journal article" date="2020" name="BMC">
        <title>Leishmania infection induces a limited differential gene expression in the sand fly midgut.</title>
        <authorList>
            <person name="Coutinho-Abreu I.V."/>
            <person name="Serafim T.D."/>
            <person name="Meneses C."/>
            <person name="Kamhawi S."/>
            <person name="Oliveira F."/>
            <person name="Valenzuela J.G."/>
        </authorList>
    </citation>
    <scope>NUCLEOTIDE SEQUENCE</scope>
    <source>
        <strain evidence="8">Jacobina</strain>
        <tissue evidence="8">Midgut</tissue>
    </source>
</reference>
<keyword evidence="8" id="KW-0540">Nuclease</keyword>
<evidence type="ECO:0000256" key="2">
    <source>
        <dbReference type="ARBA" id="ARBA00022694"/>
    </source>
</evidence>
<dbReference type="EMBL" id="GITU01009500">
    <property type="protein sequence ID" value="MBC1178203.1"/>
    <property type="molecule type" value="Transcribed_RNA"/>
</dbReference>
<dbReference type="PANTHER" id="PTHR13070">
    <property type="entry name" value="TRNA-SPLICING ENDONUCLEASE SUBUNIT SEN34-RELATED"/>
    <property type="match status" value="1"/>
</dbReference>
<evidence type="ECO:0000256" key="1">
    <source>
        <dbReference type="ARBA" id="ARBA00008078"/>
    </source>
</evidence>
<dbReference type="InterPro" id="IPR059049">
    <property type="entry name" value="TSEN34_N"/>
</dbReference>
<dbReference type="InterPro" id="IPR011856">
    <property type="entry name" value="tRNA_endonuc-like_dom_sf"/>
</dbReference>
<dbReference type="GO" id="GO:0000213">
    <property type="term" value="F:tRNA-intron lyase activity"/>
    <property type="evidence" value="ECO:0007669"/>
    <property type="project" value="UniProtKB-UniRule"/>
</dbReference>
<evidence type="ECO:0000313" key="9">
    <source>
        <dbReference type="EnsemblMetazoa" id="LLOJ007909-PA"/>
    </source>
</evidence>
<feature type="active site" evidence="5">
    <location>
        <position position="254"/>
    </location>
</feature>
<reference evidence="9" key="3">
    <citation type="submission" date="2020-05" db="UniProtKB">
        <authorList>
            <consortium name="EnsemblMetazoa"/>
        </authorList>
    </citation>
    <scope>IDENTIFICATION</scope>
    <source>
        <strain evidence="9">Jacobina</strain>
    </source>
</reference>
<dbReference type="VEuPathDB" id="VectorBase:LLONM1_002746"/>
<name>A0A1B0CSR0_LUTLO</name>
<protein>
    <recommendedName>
        <fullName evidence="4">tRNA-splicing endonuclease subunit Sen34</fullName>
        <ecNumber evidence="4">4.6.1.16</ecNumber>
    </recommendedName>
</protein>
<dbReference type="EnsemblMetazoa" id="LLOJ007909-RA">
    <property type="protein sequence ID" value="LLOJ007909-PA"/>
    <property type="gene ID" value="LLOJ007909"/>
</dbReference>
<feature type="active site" evidence="5">
    <location>
        <position position="224"/>
    </location>
</feature>
<feature type="domain" description="tRNA intron endonuclease catalytic" evidence="6">
    <location>
        <begin position="188"/>
        <end position="269"/>
    </location>
</feature>
<keyword evidence="3 4" id="KW-0456">Lyase</keyword>
<comment type="function">
    <text evidence="4">Constitutes one of the two catalytic subunit of the tRNA-splicing endonuclease complex, a complex responsible for identification and cleavage of the splice sites in pre-tRNA. It cleaves pre-tRNA at the 5'- and 3'-splice sites to release the intron. The products are an intron and two tRNA half-molecules bearing 2',3'-cyclic phosphate and 5'-OH termini. There are no conserved sequences at the splice sites, but the intron is invariably located at the same site in the gene, placing the splice sites an invariant distance from the constant structural features of the tRNA body.</text>
</comment>
<keyword evidence="10" id="KW-1185">Reference proteome</keyword>
<evidence type="ECO:0000256" key="5">
    <source>
        <dbReference type="PIRSR" id="PIRSR017250-50"/>
    </source>
</evidence>
<dbReference type="InterPro" id="IPR006677">
    <property type="entry name" value="tRNA_intron_Endonuc_cat-like"/>
</dbReference>
<dbReference type="InterPro" id="IPR036167">
    <property type="entry name" value="tRNA_intron_Endo_cat-like_sf"/>
</dbReference>
<evidence type="ECO:0000313" key="8">
    <source>
        <dbReference type="EMBL" id="MBC1178203.1"/>
    </source>
</evidence>
<dbReference type="Pfam" id="PF01974">
    <property type="entry name" value="tRNA_int_endo"/>
    <property type="match status" value="1"/>
</dbReference>
<accession>A0A1B0CSR0</accession>
<dbReference type="Pfam" id="PF26577">
    <property type="entry name" value="TSEN34_N"/>
    <property type="match status" value="1"/>
</dbReference>
<dbReference type="GO" id="GO:0000379">
    <property type="term" value="P:tRNA-type intron splice site recognition and cleavage"/>
    <property type="evidence" value="ECO:0007669"/>
    <property type="project" value="UniProtKB-UniRule"/>
</dbReference>
<dbReference type="EC" id="4.6.1.16" evidence="4"/>
<feature type="active site" evidence="5">
    <location>
        <position position="216"/>
    </location>
</feature>
<keyword evidence="8" id="KW-0378">Hydrolase</keyword>
<sequence length="281" mass="31990">MEETNKIHLNLIQNRGFIFNADDYMKIRTKHRIIGNLIGCPVNNPRNTSIGGLPGIFSPIEVRFLIERGFVNLQKAPGKPSEGTINQYREFSEKQLQEQREILRRKKISELEGNLEKIVAGKRRKALKSGSGAANTPLDPQSILQEEIGRIPKLQRENLLIQIPTEYPFARENSFQRDSPRLSERDELKYRVFCNLWDRGNFITSGSTFGGDFLIYPSDPLLVHASHVVHVLERSDIDSKNFIACNRLCIGVKKSCILAFEGASGEIVYLTSHWQGHFKPD</sequence>
<evidence type="ECO:0000313" key="10">
    <source>
        <dbReference type="Proteomes" id="UP000092461"/>
    </source>
</evidence>
<dbReference type="PIRSF" id="PIRSF017250">
    <property type="entry name" value="tRNA_splic_SEN34"/>
    <property type="match status" value="1"/>
</dbReference>
<reference evidence="10" key="1">
    <citation type="submission" date="2012-05" db="EMBL/GenBank/DDBJ databases">
        <title>Whole Genome Assembly of Lutzomyia longipalpis.</title>
        <authorList>
            <person name="Richards S."/>
            <person name="Qu C."/>
            <person name="Dillon R."/>
            <person name="Worley K."/>
            <person name="Scherer S."/>
            <person name="Batterton M."/>
            <person name="Taylor A."/>
            <person name="Hawes A."/>
            <person name="Hernandez B."/>
            <person name="Kovar C."/>
            <person name="Mandapat C."/>
            <person name="Pham C."/>
            <person name="Qu C."/>
            <person name="Jing C."/>
            <person name="Bess C."/>
            <person name="Bandaranaike D."/>
            <person name="Ngo D."/>
            <person name="Ongeri F."/>
            <person name="Arias F."/>
            <person name="Lara F."/>
            <person name="Weissenberger G."/>
            <person name="Kamau G."/>
            <person name="Han H."/>
            <person name="Shen H."/>
            <person name="Dinh H."/>
            <person name="Khalil I."/>
            <person name="Jones J."/>
            <person name="Shafer J."/>
            <person name="Jayaseelan J."/>
            <person name="Quiroz J."/>
            <person name="Blankenburg K."/>
            <person name="Nguyen L."/>
            <person name="Jackson L."/>
            <person name="Francisco L."/>
            <person name="Tang L.-Y."/>
            <person name="Pu L.-L."/>
            <person name="Perales L."/>
            <person name="Lorensuhewa L."/>
            <person name="Munidasa M."/>
            <person name="Coyle M."/>
            <person name="Taylor M."/>
            <person name="Puazo M."/>
            <person name="Firestine M."/>
            <person name="Scheel M."/>
            <person name="Javaid M."/>
            <person name="Wang M."/>
            <person name="Li M."/>
            <person name="Tabassum N."/>
            <person name="Saada N."/>
            <person name="Osuji N."/>
            <person name="Aqrawi P."/>
            <person name="Fu Q."/>
            <person name="Thornton R."/>
            <person name="Raj R."/>
            <person name="Goodspeed R."/>
            <person name="Mata R."/>
            <person name="Najjar R."/>
            <person name="Gubbala S."/>
            <person name="Lee S."/>
            <person name="Denson S."/>
            <person name="Patil S."/>
            <person name="Macmil S."/>
            <person name="Qi S."/>
            <person name="Matskevitch T."/>
            <person name="Palculict T."/>
            <person name="Mathew T."/>
            <person name="Vee V."/>
            <person name="Velamala V."/>
            <person name="Korchina V."/>
            <person name="Cai W."/>
            <person name="Liu W."/>
            <person name="Dai W."/>
            <person name="Zou X."/>
            <person name="Zhu Y."/>
            <person name="Zhang Y."/>
            <person name="Wu Y.-Q."/>
            <person name="Xin Y."/>
            <person name="Nazarath L."/>
            <person name="Kovar C."/>
            <person name="Han Y."/>
            <person name="Muzny D."/>
            <person name="Gibbs R."/>
        </authorList>
    </citation>
    <scope>NUCLEOTIDE SEQUENCE [LARGE SCALE GENOMIC DNA]</scope>
    <source>
        <strain evidence="10">Jacobina</strain>
    </source>
</reference>
<proteinExistence type="inferred from homology"/>
<dbReference type="EMBL" id="AJWK01026423">
    <property type="status" value="NOT_ANNOTATED_CDS"/>
    <property type="molecule type" value="Genomic_DNA"/>
</dbReference>
<keyword evidence="8" id="KW-0255">Endonuclease</keyword>
<comment type="similarity">
    <text evidence="1 4">Belongs to the tRNA-intron endonuclease family.</text>
</comment>
<dbReference type="CDD" id="cd22363">
    <property type="entry name" value="tRNA-intron_lyase_C"/>
    <property type="match status" value="1"/>
</dbReference>
<evidence type="ECO:0000259" key="7">
    <source>
        <dbReference type="Pfam" id="PF26577"/>
    </source>
</evidence>
<dbReference type="Proteomes" id="UP000092461">
    <property type="component" value="Unassembled WGS sequence"/>
</dbReference>
<organism evidence="9 10">
    <name type="scientific">Lutzomyia longipalpis</name>
    <name type="common">Sand fly</name>
    <dbReference type="NCBI Taxonomy" id="7200"/>
    <lineage>
        <taxon>Eukaryota</taxon>
        <taxon>Metazoa</taxon>
        <taxon>Ecdysozoa</taxon>
        <taxon>Arthropoda</taxon>
        <taxon>Hexapoda</taxon>
        <taxon>Insecta</taxon>
        <taxon>Pterygota</taxon>
        <taxon>Neoptera</taxon>
        <taxon>Endopterygota</taxon>
        <taxon>Diptera</taxon>
        <taxon>Nematocera</taxon>
        <taxon>Psychodoidea</taxon>
        <taxon>Psychodidae</taxon>
        <taxon>Lutzomyia</taxon>
        <taxon>Lutzomyia</taxon>
    </lineage>
</organism>